<feature type="domain" description="TaqI-like C-terminal specificity" evidence="9">
    <location>
        <begin position="615"/>
        <end position="766"/>
    </location>
</feature>
<keyword evidence="5" id="KW-0680">Restriction system</keyword>
<dbReference type="Proteomes" id="UP000650081">
    <property type="component" value="Unassembled WGS sequence"/>
</dbReference>
<dbReference type="InterPro" id="IPR025931">
    <property type="entry name" value="TaqI_C"/>
</dbReference>
<keyword evidence="4" id="KW-0949">S-adenosyl-L-methionine</keyword>
<gene>
    <name evidence="10" type="ORF">H9S92_09290</name>
</gene>
<keyword evidence="6" id="KW-0238">DNA-binding</keyword>
<evidence type="ECO:0000313" key="11">
    <source>
        <dbReference type="Proteomes" id="UP000650081"/>
    </source>
</evidence>
<organism evidence="10 11">
    <name type="scientific">Neolewinella lacunae</name>
    <dbReference type="NCBI Taxonomy" id="1517758"/>
    <lineage>
        <taxon>Bacteria</taxon>
        <taxon>Pseudomonadati</taxon>
        <taxon>Bacteroidota</taxon>
        <taxon>Saprospiria</taxon>
        <taxon>Saprospirales</taxon>
        <taxon>Lewinellaceae</taxon>
        <taxon>Neolewinella</taxon>
    </lineage>
</organism>
<evidence type="ECO:0000256" key="7">
    <source>
        <dbReference type="ARBA" id="ARBA00047942"/>
    </source>
</evidence>
<dbReference type="EMBL" id="JACSIT010000098">
    <property type="protein sequence ID" value="MBC6994356.1"/>
    <property type="molecule type" value="Genomic_DNA"/>
</dbReference>
<accession>A0A923PKH3</accession>
<evidence type="ECO:0000256" key="4">
    <source>
        <dbReference type="ARBA" id="ARBA00022691"/>
    </source>
</evidence>
<dbReference type="InterPro" id="IPR050953">
    <property type="entry name" value="N4_N6_ade-DNA_methylase"/>
</dbReference>
<evidence type="ECO:0000256" key="5">
    <source>
        <dbReference type="ARBA" id="ARBA00022747"/>
    </source>
</evidence>
<evidence type="ECO:0000256" key="6">
    <source>
        <dbReference type="ARBA" id="ARBA00023125"/>
    </source>
</evidence>
<comment type="catalytic activity">
    <reaction evidence="7">
        <text>a 2'-deoxyadenosine in DNA + S-adenosyl-L-methionine = an N(6)-methyl-2'-deoxyadenosine in DNA + S-adenosyl-L-homocysteine + H(+)</text>
        <dbReference type="Rhea" id="RHEA:15197"/>
        <dbReference type="Rhea" id="RHEA-COMP:12418"/>
        <dbReference type="Rhea" id="RHEA-COMP:12419"/>
        <dbReference type="ChEBI" id="CHEBI:15378"/>
        <dbReference type="ChEBI" id="CHEBI:57856"/>
        <dbReference type="ChEBI" id="CHEBI:59789"/>
        <dbReference type="ChEBI" id="CHEBI:90615"/>
        <dbReference type="ChEBI" id="CHEBI:90616"/>
        <dbReference type="EC" id="2.1.1.72"/>
    </reaction>
</comment>
<dbReference type="InterPro" id="IPR011639">
    <property type="entry name" value="MethylTrfase_TaqI-like_dom"/>
</dbReference>
<dbReference type="GO" id="GO:0032259">
    <property type="term" value="P:methylation"/>
    <property type="evidence" value="ECO:0007669"/>
    <property type="project" value="UniProtKB-KW"/>
</dbReference>
<proteinExistence type="predicted"/>
<dbReference type="GO" id="GO:0009007">
    <property type="term" value="F:site-specific DNA-methyltransferase (adenine-specific) activity"/>
    <property type="evidence" value="ECO:0007669"/>
    <property type="project" value="UniProtKB-EC"/>
</dbReference>
<dbReference type="Pfam" id="PF07669">
    <property type="entry name" value="Eco57I"/>
    <property type="match status" value="1"/>
</dbReference>
<dbReference type="Gene3D" id="3.40.50.150">
    <property type="entry name" value="Vaccinia Virus protein VP39"/>
    <property type="match status" value="2"/>
</dbReference>
<dbReference type="SUPFAM" id="SSF53335">
    <property type="entry name" value="S-adenosyl-L-methionine-dependent methyltransferases"/>
    <property type="match status" value="1"/>
</dbReference>
<dbReference type="InterPro" id="IPR029063">
    <property type="entry name" value="SAM-dependent_MTases_sf"/>
</dbReference>
<dbReference type="RefSeq" id="WP_187466434.1">
    <property type="nucleotide sequence ID" value="NZ_JACSIT010000098.1"/>
</dbReference>
<dbReference type="Pfam" id="PF12950">
    <property type="entry name" value="TaqI_C"/>
    <property type="match status" value="1"/>
</dbReference>
<reference evidence="10" key="1">
    <citation type="submission" date="2020-08" db="EMBL/GenBank/DDBJ databases">
        <title>Lewinella bacteria from marine environments.</title>
        <authorList>
            <person name="Zhong Y."/>
        </authorList>
    </citation>
    <scope>NUCLEOTIDE SEQUENCE</scope>
    <source>
        <strain evidence="10">KCTC 42187</strain>
    </source>
</reference>
<dbReference type="GO" id="GO:0003677">
    <property type="term" value="F:DNA binding"/>
    <property type="evidence" value="ECO:0007669"/>
    <property type="project" value="UniProtKB-KW"/>
</dbReference>
<dbReference type="GO" id="GO:0009307">
    <property type="term" value="P:DNA restriction-modification system"/>
    <property type="evidence" value="ECO:0007669"/>
    <property type="project" value="UniProtKB-KW"/>
</dbReference>
<keyword evidence="11" id="KW-1185">Reference proteome</keyword>
<dbReference type="PANTHER" id="PTHR33841:SF1">
    <property type="entry name" value="DNA METHYLTRANSFERASE A"/>
    <property type="match status" value="1"/>
</dbReference>
<evidence type="ECO:0000259" key="8">
    <source>
        <dbReference type="Pfam" id="PF07669"/>
    </source>
</evidence>
<dbReference type="PANTHER" id="PTHR33841">
    <property type="entry name" value="DNA METHYLTRANSFERASE YEEA-RELATED"/>
    <property type="match status" value="1"/>
</dbReference>
<evidence type="ECO:0000256" key="3">
    <source>
        <dbReference type="ARBA" id="ARBA00022679"/>
    </source>
</evidence>
<evidence type="ECO:0000256" key="2">
    <source>
        <dbReference type="ARBA" id="ARBA00022603"/>
    </source>
</evidence>
<dbReference type="PROSITE" id="PS00092">
    <property type="entry name" value="N6_MTASE"/>
    <property type="match status" value="1"/>
</dbReference>
<dbReference type="PRINTS" id="PR00507">
    <property type="entry name" value="N12N6MTFRASE"/>
</dbReference>
<sequence length="838" mass="94723">MLGLIFEKINGYRDGSFYTPGFITEYMCRETIRRAVVQKFRDDTGPFADFASDSFADLKNYLGKIYHTEARRAANALVNSITVCDPAVGSGHFLVSALNELIATKSELGILGADAGAVEIRIRAEVANDELVVTDLLNGEAFAYTVRPATPGKSGGSAYDERIQLIQETLFQEKRTLIENCLFGVDLNPNSVKICRLRLWIELLKNAYYRRPDERSEQSRAAAESRIKTQESPIANQTQLETLPNIDINIKQGNSLISRFALHDDLSKALSAADGLTLDDYRQAVRDYHRATGKDDKDRLLELIDKVKHNFQTHIARADPRVKDLAKVRGKLTQLEGLLEVGDLFGAVDAKKIAAELPALRSKVTTLETELAGVRNNAIYQNAFEWRFEFPAVLGAEGEFLGFDVVVGNPPYVPLKDLSSQADYFSHNYTTYTRRGDVYCLFCEKSTRLLSIGGSFGLITSNSWLQTKYGVYLKSFLLENGQIDGIVNFEDLQIFEEATVEVNLLFYSRKNSTDSKFYVSSIDKQSFEISNFAAIALKKRYKIEAKPNEEWAVINERKHDVKTKIEANSISLADSGIRISFGVKTGYNEAFIIEKPLYESFVNSNPLAVEILPQLVRGRDVKKYSIELPDLYLVKVGYKQHMEVEKKYPEIFEYLLSHQERLSKRGQVVNGQHHWAELDNNPSEAYFDLFLQPKLIWGEISDKPKFAYTEKNVFAEATTFFMVGEQLKLKMAILNSRLSEFYFSLISTTTGMGTNRWKKYKIESFPMPISLNGYEESITNLVTQILTQKQLDPQADTSLLEAEIDVLVYRLYGLTYAEVLVVDGEFGMGEGEYENVVV</sequence>
<name>A0A923PKH3_9BACT</name>
<evidence type="ECO:0000313" key="10">
    <source>
        <dbReference type="EMBL" id="MBC6994356.1"/>
    </source>
</evidence>
<keyword evidence="2 10" id="KW-0489">Methyltransferase</keyword>
<protein>
    <recommendedName>
        <fullName evidence="1">site-specific DNA-methyltransferase (adenine-specific)</fullName>
        <ecNumber evidence="1">2.1.1.72</ecNumber>
    </recommendedName>
</protein>
<evidence type="ECO:0000256" key="1">
    <source>
        <dbReference type="ARBA" id="ARBA00011900"/>
    </source>
</evidence>
<keyword evidence="3" id="KW-0808">Transferase</keyword>
<dbReference type="AlphaFoldDB" id="A0A923PKH3"/>
<dbReference type="InterPro" id="IPR002052">
    <property type="entry name" value="DNA_methylase_N6_adenine_CS"/>
</dbReference>
<evidence type="ECO:0000259" key="9">
    <source>
        <dbReference type="Pfam" id="PF12950"/>
    </source>
</evidence>
<dbReference type="EC" id="2.1.1.72" evidence="1"/>
<comment type="caution">
    <text evidence="10">The sequence shown here is derived from an EMBL/GenBank/DDBJ whole genome shotgun (WGS) entry which is preliminary data.</text>
</comment>
<feature type="domain" description="Type II methyltransferase M.TaqI-like" evidence="8">
    <location>
        <begin position="180"/>
        <end position="495"/>
    </location>
</feature>